<evidence type="ECO:0000256" key="1">
    <source>
        <dbReference type="SAM" id="MobiDB-lite"/>
    </source>
</evidence>
<feature type="compositionally biased region" description="Basic and acidic residues" evidence="1">
    <location>
        <begin position="168"/>
        <end position="187"/>
    </location>
</feature>
<feature type="compositionally biased region" description="Basic and acidic residues" evidence="1">
    <location>
        <begin position="126"/>
        <end position="135"/>
    </location>
</feature>
<feature type="compositionally biased region" description="Low complexity" evidence="1">
    <location>
        <begin position="214"/>
        <end position="223"/>
    </location>
</feature>
<feature type="non-terminal residue" evidence="2">
    <location>
        <position position="1"/>
    </location>
</feature>
<feature type="region of interest" description="Disordered" evidence="1">
    <location>
        <begin position="1"/>
        <end position="262"/>
    </location>
</feature>
<reference evidence="2" key="1">
    <citation type="submission" date="2020-02" db="EMBL/GenBank/DDBJ databases">
        <authorList>
            <person name="Meier V. D."/>
        </authorList>
    </citation>
    <scope>NUCLEOTIDE SEQUENCE</scope>
    <source>
        <strain evidence="2">AVDCRST_MAG04</strain>
    </source>
</reference>
<name>A0A6J4IPX3_9PROT</name>
<gene>
    <name evidence="2" type="ORF">AVDCRST_MAG04-2418</name>
</gene>
<feature type="compositionally biased region" description="Low complexity" evidence="1">
    <location>
        <begin position="41"/>
        <end position="52"/>
    </location>
</feature>
<feature type="compositionally biased region" description="Basic and acidic residues" evidence="1">
    <location>
        <begin position="17"/>
        <end position="37"/>
    </location>
</feature>
<dbReference type="EMBL" id="CADCTL010000166">
    <property type="protein sequence ID" value="CAA9255747.1"/>
    <property type="molecule type" value="Genomic_DNA"/>
</dbReference>
<organism evidence="2">
    <name type="scientific">uncultured Acetobacteraceae bacterium</name>
    <dbReference type="NCBI Taxonomy" id="169975"/>
    <lineage>
        <taxon>Bacteria</taxon>
        <taxon>Pseudomonadati</taxon>
        <taxon>Pseudomonadota</taxon>
        <taxon>Alphaproteobacteria</taxon>
        <taxon>Acetobacterales</taxon>
        <taxon>Acetobacteraceae</taxon>
        <taxon>environmental samples</taxon>
    </lineage>
</organism>
<protein>
    <submittedName>
        <fullName evidence="2">UPF0053 inner membrane protein YgdQ</fullName>
    </submittedName>
</protein>
<feature type="compositionally biased region" description="Basic residues" evidence="1">
    <location>
        <begin position="1"/>
        <end position="16"/>
    </location>
</feature>
<feature type="compositionally biased region" description="Basic residues" evidence="1">
    <location>
        <begin position="242"/>
        <end position="256"/>
    </location>
</feature>
<accession>A0A6J4IPX3</accession>
<feature type="compositionally biased region" description="Basic and acidic residues" evidence="1">
    <location>
        <begin position="85"/>
        <end position="102"/>
    </location>
</feature>
<sequence>GLPARAGRRPQRLGRPRHADGDGGGARDRQPDLHLDPHQQAARAPAGAGAPSGHRRGAGPAPGPAGDGRHHRAADGPGRLRPILARHDPDRRRPVPRVEGHQGDPPQRGPRPRPRPVRTRAAGGRPELRRGHRPDPAAGPRVLHRQHHHRGGHDGAHPDHGHRRGGHRGRDALRGHAAGELHQREPVGGDAGVGLPAADRHDADRRGLRRARPQGLHLQRHGLLGVGGMPQPAPPAPAGASARRRHGRAGGGRRRTRDGAGV</sequence>
<proteinExistence type="predicted"/>
<evidence type="ECO:0000313" key="2">
    <source>
        <dbReference type="EMBL" id="CAA9255747.1"/>
    </source>
</evidence>
<dbReference type="AlphaFoldDB" id="A0A6J4IPX3"/>
<feature type="compositionally biased region" description="Basic residues" evidence="1">
    <location>
        <begin position="142"/>
        <end position="151"/>
    </location>
</feature>
<feature type="non-terminal residue" evidence="2">
    <location>
        <position position="262"/>
    </location>
</feature>